<keyword evidence="3" id="KW-1185">Reference proteome</keyword>
<dbReference type="SUPFAM" id="SSF110857">
    <property type="entry name" value="Gamma-glutamyl cyclotransferase-like"/>
    <property type="match status" value="1"/>
</dbReference>
<evidence type="ECO:0000313" key="3">
    <source>
        <dbReference type="Proteomes" id="UP001596122"/>
    </source>
</evidence>
<evidence type="ECO:0000313" key="2">
    <source>
        <dbReference type="EMBL" id="MFC5380214.1"/>
    </source>
</evidence>
<accession>A0ABW0GK70</accession>
<keyword evidence="1" id="KW-0456">Lyase</keyword>
<dbReference type="InterPro" id="IPR017939">
    <property type="entry name" value="G-Glutamylcylcotransferase"/>
</dbReference>
<dbReference type="InterPro" id="IPR036568">
    <property type="entry name" value="GGCT-like_sf"/>
</dbReference>
<reference evidence="3" key="1">
    <citation type="journal article" date="2019" name="Int. J. Syst. Evol. Microbiol.">
        <title>The Global Catalogue of Microorganisms (GCM) 10K type strain sequencing project: providing services to taxonomists for standard genome sequencing and annotation.</title>
        <authorList>
            <consortium name="The Broad Institute Genomics Platform"/>
            <consortium name="The Broad Institute Genome Sequencing Center for Infectious Disease"/>
            <person name="Wu L."/>
            <person name="Ma J."/>
        </authorList>
    </citation>
    <scope>NUCLEOTIDE SEQUENCE [LARGE SCALE GENOMIC DNA]</scope>
    <source>
        <strain evidence="3">CCUG 43114</strain>
    </source>
</reference>
<proteinExistence type="predicted"/>
<dbReference type="PANTHER" id="PTHR12935">
    <property type="entry name" value="GAMMA-GLUTAMYLCYCLOTRANSFERASE"/>
    <property type="match status" value="1"/>
</dbReference>
<comment type="caution">
    <text evidence="2">The sequence shown here is derived from an EMBL/GenBank/DDBJ whole genome shotgun (WGS) entry which is preliminary data.</text>
</comment>
<sequence>MLYAAYAGNLDPDRMAERAPRSPVRGSGWLPGWRLTFGGEEHGWDGPLPTVVECPERPDSAVYVVLYEVAPGDEHLLDAWEGVSMGLFRRLTVRVQTLDGSVPAFLYVLDAYEGGLPSALTVGLVADAAEKGGAPADYVAELRARPCRSVG</sequence>
<dbReference type="PANTHER" id="PTHR12935:SF0">
    <property type="entry name" value="GAMMA-GLUTAMYLCYCLOTRANSFERASE"/>
    <property type="match status" value="1"/>
</dbReference>
<dbReference type="CDD" id="cd06661">
    <property type="entry name" value="GGCT_like"/>
    <property type="match status" value="1"/>
</dbReference>
<organism evidence="2 3">
    <name type="scientific">Aquipuribacter nitratireducens</name>
    <dbReference type="NCBI Taxonomy" id="650104"/>
    <lineage>
        <taxon>Bacteria</taxon>
        <taxon>Bacillati</taxon>
        <taxon>Actinomycetota</taxon>
        <taxon>Actinomycetes</taxon>
        <taxon>Micrococcales</taxon>
        <taxon>Intrasporangiaceae</taxon>
        <taxon>Aquipuribacter</taxon>
    </lineage>
</organism>
<dbReference type="Gene3D" id="3.10.490.10">
    <property type="entry name" value="Gamma-glutamyl cyclotransferase-like"/>
    <property type="match status" value="1"/>
</dbReference>
<gene>
    <name evidence="2" type="ORF">ACFPJ6_05380</name>
</gene>
<protein>
    <submittedName>
        <fullName evidence="2">Gamma-glutamylcyclotransferase</fullName>
    </submittedName>
</protein>
<dbReference type="Pfam" id="PF13772">
    <property type="entry name" value="AIG2_2"/>
    <property type="match status" value="1"/>
</dbReference>
<evidence type="ECO:0000256" key="1">
    <source>
        <dbReference type="ARBA" id="ARBA00023239"/>
    </source>
</evidence>
<name>A0ABW0GK70_9MICO</name>
<dbReference type="Proteomes" id="UP001596122">
    <property type="component" value="Unassembled WGS sequence"/>
</dbReference>
<dbReference type="RefSeq" id="WP_340267137.1">
    <property type="nucleotide sequence ID" value="NZ_JBBEOG010000001.1"/>
</dbReference>
<dbReference type="InterPro" id="IPR013024">
    <property type="entry name" value="GGCT-like"/>
</dbReference>
<dbReference type="EMBL" id="JBHSLD010000006">
    <property type="protein sequence ID" value="MFC5380214.1"/>
    <property type="molecule type" value="Genomic_DNA"/>
</dbReference>